<dbReference type="PANTHER" id="PTHR30121:SF6">
    <property type="entry name" value="SLR6007 PROTEIN"/>
    <property type="match status" value="1"/>
</dbReference>
<dbReference type="Proteomes" id="UP000003763">
    <property type="component" value="Unassembled WGS sequence"/>
</dbReference>
<proteinExistence type="predicted"/>
<organism evidence="2 3">
    <name type="scientific">[Clostridium] citroniae WAL-17108</name>
    <dbReference type="NCBI Taxonomy" id="742733"/>
    <lineage>
        <taxon>Bacteria</taxon>
        <taxon>Bacillati</taxon>
        <taxon>Bacillota</taxon>
        <taxon>Clostridia</taxon>
        <taxon>Lachnospirales</taxon>
        <taxon>Lachnospiraceae</taxon>
        <taxon>Enterocloster</taxon>
    </lineage>
</organism>
<protein>
    <recommendedName>
        <fullName evidence="1">Helicase HerA central domain-containing protein</fullName>
    </recommendedName>
</protein>
<dbReference type="eggNOG" id="COG0433">
    <property type="taxonomic scope" value="Bacteria"/>
</dbReference>
<reference evidence="2 3" key="1">
    <citation type="submission" date="2011-08" db="EMBL/GenBank/DDBJ databases">
        <title>The Genome Sequence of Clostridium citroniae WAL-17108.</title>
        <authorList>
            <consortium name="The Broad Institute Genome Sequencing Platform"/>
            <person name="Earl A."/>
            <person name="Ward D."/>
            <person name="Feldgarden M."/>
            <person name="Gevers D."/>
            <person name="Finegold S.M."/>
            <person name="Summanen P.H."/>
            <person name="Molitoris D.R."/>
            <person name="Vaisanen M.L."/>
            <person name="Daigneault M."/>
            <person name="Allen-Vercoe E."/>
            <person name="Young S.K."/>
            <person name="Zeng Q."/>
            <person name="Gargeya S."/>
            <person name="Fitzgerald M."/>
            <person name="Haas B."/>
            <person name="Abouelleil A."/>
            <person name="Alvarado L."/>
            <person name="Arachchi H.M."/>
            <person name="Berlin A."/>
            <person name="Brown A."/>
            <person name="Chapman S.B."/>
            <person name="Chen Z."/>
            <person name="Dunbar C."/>
            <person name="Freedman E."/>
            <person name="Gearin G."/>
            <person name="Gellesch M."/>
            <person name="Goldberg J."/>
            <person name="Griggs A."/>
            <person name="Gujja S."/>
            <person name="Heiman D."/>
            <person name="Howarth C."/>
            <person name="Larson L."/>
            <person name="Lui A."/>
            <person name="MacDonald P.J.P."/>
            <person name="Montmayeur A."/>
            <person name="Murphy C."/>
            <person name="Neiman D."/>
            <person name="Pearson M."/>
            <person name="Priest M."/>
            <person name="Roberts A."/>
            <person name="Saif S."/>
            <person name="Shea T."/>
            <person name="Shenoy N."/>
            <person name="Sisk P."/>
            <person name="Stolte C."/>
            <person name="Sykes S."/>
            <person name="Wortman J."/>
            <person name="Nusbaum C."/>
            <person name="Birren B."/>
        </authorList>
    </citation>
    <scope>NUCLEOTIDE SEQUENCE [LARGE SCALE GENOMIC DNA]</scope>
    <source>
        <strain evidence="2 3">WAL-17108</strain>
    </source>
</reference>
<accession>G5HEX0</accession>
<sequence>MEVSNSKKRPSIRFEDLFHGIDPNTLVIDNPIQVPNSFYRELLDCSMERSYLDYVSERKAFPQKTGETQPFKATWLQITRLPVHPDNSDSYDLFNRWQGVLSSLHAWGYRFLFLLQRREGKTHLYLGAMSSNPNFIASDAIEQVKEASSGSMPGVELRALTDMEAAMEINFPLQGYGCMGAVTGLPSFFSEKEPGVLQTLDSLAFGIRGTQNEDRPYSLLVIADPISDAGTNEIINKMRSIGSEIHSDVDRRVNLNESNSTSGQKGLNPYAAAEVSKMAGVGLGRLMGKMGAKIGTEIAPGFGTAIGQAVGNGAGRLLGSAAGVALGQLNKTTSSSFSLTVDTSYLDKYAQYAEELTEKHIERMKQGRNLGYWNVGVYVLGKNRKDVTTVNGMLRSIYSGRESYLEPIRLHVLNGTSGAMDIVRGGFNMIPLYNASADGMSEDVEWHVFGRNYQYLSTPMNTKELALTTSLPRRDVPGLRFVKTAVRFANNPPVTEGDTICLGKLVDMGVEQKNEYRIEPDVLVRHALVTGSTGSGKSTSGKRILKGLLEKKIPVLIIEPAKDDYVRWAMEMNRHLPQDMQFRIYMPGHTELNGKELNRLQLNPFEPAAVSGAKVDMTARCENLIALLNASLPTSDILPVLMDETVYNLYRGFYGKEFVNGFPMIQQEKYPTLDLLTKMAQLVMDKKHYEQKVKDNLMACLETRFQYLNRGTRGRLLAVKRSTDYDNLFSRPTVINISGISSAKDKALIMSLLMLSLYEYRKSIYENDAEYRSCADRNKLLHLTLVEEAHNVLMKPETDAGGTGNPQQVVADLFSNMLSEIRSYGEGLMIVDQVPTRLIPDAIKNTNYKIVHRMTAPDDCQVMAASLALREEQKALIPSLPVGHAIVYGDKDDAAAWVHLSL</sequence>
<dbReference type="InterPro" id="IPR002789">
    <property type="entry name" value="HerA_central"/>
</dbReference>
<dbReference type="AlphaFoldDB" id="G5HEX0"/>
<evidence type="ECO:0000313" key="3">
    <source>
        <dbReference type="Proteomes" id="UP000003763"/>
    </source>
</evidence>
<gene>
    <name evidence="2" type="ORF">HMPREF9469_00993</name>
</gene>
<name>G5HEX0_9FIRM</name>
<dbReference type="InterPro" id="IPR051162">
    <property type="entry name" value="T4SS_component"/>
</dbReference>
<dbReference type="Pfam" id="PF01935">
    <property type="entry name" value="DUF87"/>
    <property type="match status" value="1"/>
</dbReference>
<comment type="caution">
    <text evidence="2">The sequence shown here is derived from an EMBL/GenBank/DDBJ whole genome shotgun (WGS) entry which is preliminary data.</text>
</comment>
<dbReference type="SUPFAM" id="SSF52540">
    <property type="entry name" value="P-loop containing nucleoside triphosphate hydrolases"/>
    <property type="match status" value="1"/>
</dbReference>
<evidence type="ECO:0000313" key="2">
    <source>
        <dbReference type="EMBL" id="EHF00079.1"/>
    </source>
</evidence>
<dbReference type="Gene3D" id="3.40.50.300">
    <property type="entry name" value="P-loop containing nucleotide triphosphate hydrolases"/>
    <property type="match status" value="2"/>
</dbReference>
<dbReference type="EMBL" id="ADLJ01000007">
    <property type="protein sequence ID" value="EHF00079.1"/>
    <property type="molecule type" value="Genomic_DNA"/>
</dbReference>
<feature type="domain" description="Helicase HerA central" evidence="1">
    <location>
        <begin position="501"/>
        <end position="752"/>
    </location>
</feature>
<evidence type="ECO:0000259" key="1">
    <source>
        <dbReference type="Pfam" id="PF01935"/>
    </source>
</evidence>
<dbReference type="HOGENOM" id="CLU_010030_0_0_9"/>
<dbReference type="InterPro" id="IPR027417">
    <property type="entry name" value="P-loop_NTPase"/>
</dbReference>
<dbReference type="PATRIC" id="fig|742733.3.peg.997"/>
<dbReference type="PANTHER" id="PTHR30121">
    <property type="entry name" value="UNCHARACTERIZED PROTEIN YJGR-RELATED"/>
    <property type="match status" value="1"/>
</dbReference>
<dbReference type="RefSeq" id="WP_007859777.1">
    <property type="nucleotide sequence ID" value="NZ_JH376420.1"/>
</dbReference>